<sequence>MIRGLVKDGGNDDVASEFRAAMIQEKEILEMKYKKNQNEDPFDGTHFLVKISVINRILDRIDELRNGGNVSRVQQIKIIHSALLST</sequence>
<dbReference type="STRING" id="1561998.A0A1I7UVB2"/>
<name>A0A1I7UVB2_9PELO</name>
<reference evidence="2" key="1">
    <citation type="submission" date="2016-11" db="UniProtKB">
        <authorList>
            <consortium name="WormBaseParasite"/>
        </authorList>
    </citation>
    <scope>IDENTIFICATION</scope>
</reference>
<dbReference type="Proteomes" id="UP000095282">
    <property type="component" value="Unplaced"/>
</dbReference>
<evidence type="ECO:0000313" key="1">
    <source>
        <dbReference type="Proteomes" id="UP000095282"/>
    </source>
</evidence>
<accession>A0A1I7UVB2</accession>
<dbReference type="WBParaSite" id="Csp11.Scaffold630.g19701.t1">
    <property type="protein sequence ID" value="Csp11.Scaffold630.g19701.t1"/>
    <property type="gene ID" value="Csp11.Scaffold630.g19701"/>
</dbReference>
<protein>
    <submittedName>
        <fullName evidence="2">Uncharacterized protein</fullName>
    </submittedName>
</protein>
<proteinExistence type="predicted"/>
<evidence type="ECO:0000313" key="2">
    <source>
        <dbReference type="WBParaSite" id="Csp11.Scaffold630.g19701.t1"/>
    </source>
</evidence>
<organism evidence="1 2">
    <name type="scientific">Caenorhabditis tropicalis</name>
    <dbReference type="NCBI Taxonomy" id="1561998"/>
    <lineage>
        <taxon>Eukaryota</taxon>
        <taxon>Metazoa</taxon>
        <taxon>Ecdysozoa</taxon>
        <taxon>Nematoda</taxon>
        <taxon>Chromadorea</taxon>
        <taxon>Rhabditida</taxon>
        <taxon>Rhabditina</taxon>
        <taxon>Rhabditomorpha</taxon>
        <taxon>Rhabditoidea</taxon>
        <taxon>Rhabditidae</taxon>
        <taxon>Peloderinae</taxon>
        <taxon>Caenorhabditis</taxon>
    </lineage>
</organism>
<keyword evidence="1" id="KW-1185">Reference proteome</keyword>
<dbReference type="AlphaFoldDB" id="A0A1I7UVB2"/>